<sequence length="164" mass="18965">MEAYEMVESLNQLPVPIRLTAHISPEKVQYLDVELVVGNGRIEYSLYTKMTDRNTLLHANSAHPQSLIKSLPKAQYLRVMRNNSDETIKERQLSEMTNKFLQRGYQRSALDQALKEAKKPRIPREQAPTQRLVFPTTYHKSTQSISSAIRKNWRILATDDTLPK</sequence>
<dbReference type="PANTHER" id="PTHR21301">
    <property type="entry name" value="REVERSE TRANSCRIPTASE"/>
    <property type="match status" value="1"/>
</dbReference>
<reference evidence="2" key="1">
    <citation type="submission" date="2022-03" db="EMBL/GenBank/DDBJ databases">
        <authorList>
            <person name="Alioto T."/>
            <person name="Alioto T."/>
            <person name="Gomez Garrido J."/>
        </authorList>
    </citation>
    <scope>NUCLEOTIDE SEQUENCE</scope>
</reference>
<dbReference type="Proteomes" id="UP001295444">
    <property type="component" value="Chromosome 09"/>
</dbReference>
<dbReference type="EMBL" id="OW240920">
    <property type="protein sequence ID" value="CAH2315381.1"/>
    <property type="molecule type" value="Genomic_DNA"/>
</dbReference>
<proteinExistence type="predicted"/>
<dbReference type="AlphaFoldDB" id="A0AAD1T4Y2"/>
<evidence type="ECO:0000259" key="1">
    <source>
        <dbReference type="Pfam" id="PF26215"/>
    </source>
</evidence>
<evidence type="ECO:0000313" key="2">
    <source>
        <dbReference type="EMBL" id="CAH2315381.1"/>
    </source>
</evidence>
<organism evidence="2 3">
    <name type="scientific">Pelobates cultripes</name>
    <name type="common">Western spadefoot toad</name>
    <dbReference type="NCBI Taxonomy" id="61616"/>
    <lineage>
        <taxon>Eukaryota</taxon>
        <taxon>Metazoa</taxon>
        <taxon>Chordata</taxon>
        <taxon>Craniata</taxon>
        <taxon>Vertebrata</taxon>
        <taxon>Euteleostomi</taxon>
        <taxon>Amphibia</taxon>
        <taxon>Batrachia</taxon>
        <taxon>Anura</taxon>
        <taxon>Pelobatoidea</taxon>
        <taxon>Pelobatidae</taxon>
        <taxon>Pelobates</taxon>
    </lineage>
</organism>
<gene>
    <name evidence="2" type="ORF">PECUL_23A020138</name>
</gene>
<protein>
    <recommendedName>
        <fullName evidence="1">Helix-turn-helix domain-containing protein</fullName>
    </recommendedName>
</protein>
<accession>A0AAD1T4Y2</accession>
<name>A0AAD1T4Y2_PELCU</name>
<dbReference type="PANTHER" id="PTHR21301:SF12">
    <property type="match status" value="1"/>
</dbReference>
<keyword evidence="3" id="KW-1185">Reference proteome</keyword>
<evidence type="ECO:0000313" key="3">
    <source>
        <dbReference type="Proteomes" id="UP001295444"/>
    </source>
</evidence>
<feature type="domain" description="Helix-turn-helix" evidence="1">
    <location>
        <begin position="56"/>
        <end position="112"/>
    </location>
</feature>
<dbReference type="Pfam" id="PF26215">
    <property type="entry name" value="HTH_animal"/>
    <property type="match status" value="1"/>
</dbReference>
<dbReference type="InterPro" id="IPR058912">
    <property type="entry name" value="HTH_animal"/>
</dbReference>
<feature type="non-terminal residue" evidence="2">
    <location>
        <position position="164"/>
    </location>
</feature>